<protein>
    <submittedName>
        <fullName evidence="2">CBL1</fullName>
    </submittedName>
</protein>
<reference evidence="2" key="2">
    <citation type="journal article" date="2015" name="Data Brief">
        <title>Shoot transcriptome of the giant reed, Arundo donax.</title>
        <authorList>
            <person name="Barrero R.A."/>
            <person name="Guerrero F.D."/>
            <person name="Moolhuijzen P."/>
            <person name="Goolsby J.A."/>
            <person name="Tidwell J."/>
            <person name="Bellgard S.E."/>
            <person name="Bellgard M.I."/>
        </authorList>
    </citation>
    <scope>NUCLEOTIDE SEQUENCE</scope>
    <source>
        <tissue evidence="2">Shoot tissue taken approximately 20 cm above the soil surface</tissue>
    </source>
</reference>
<evidence type="ECO:0000256" key="1">
    <source>
        <dbReference type="SAM" id="MobiDB-lite"/>
    </source>
</evidence>
<sequence length="126" mass="14186">MTPLFFTSKRSNIRLAKRFSFRWFLNNASWNSSLLIRPSSITEPLMLLNSSNRASTSLTLKAVWEARFTGSSYPGCCRFAVEWKHPIPRGAGPEDANQSLTTNPLAPRRANESQITSSHNHRHAPS</sequence>
<feature type="region of interest" description="Disordered" evidence="1">
    <location>
        <begin position="88"/>
        <end position="126"/>
    </location>
</feature>
<reference evidence="2" key="1">
    <citation type="submission" date="2014-09" db="EMBL/GenBank/DDBJ databases">
        <authorList>
            <person name="Magalhaes I.L.F."/>
            <person name="Oliveira U."/>
            <person name="Santos F.R."/>
            <person name="Vidigal T.H.D.A."/>
            <person name="Brescovit A.D."/>
            <person name="Santos A.J."/>
        </authorList>
    </citation>
    <scope>NUCLEOTIDE SEQUENCE</scope>
    <source>
        <tissue evidence="2">Shoot tissue taken approximately 20 cm above the soil surface</tissue>
    </source>
</reference>
<organism evidence="2">
    <name type="scientific">Arundo donax</name>
    <name type="common">Giant reed</name>
    <name type="synonym">Donax arundinaceus</name>
    <dbReference type="NCBI Taxonomy" id="35708"/>
    <lineage>
        <taxon>Eukaryota</taxon>
        <taxon>Viridiplantae</taxon>
        <taxon>Streptophyta</taxon>
        <taxon>Embryophyta</taxon>
        <taxon>Tracheophyta</taxon>
        <taxon>Spermatophyta</taxon>
        <taxon>Magnoliopsida</taxon>
        <taxon>Liliopsida</taxon>
        <taxon>Poales</taxon>
        <taxon>Poaceae</taxon>
        <taxon>PACMAD clade</taxon>
        <taxon>Arundinoideae</taxon>
        <taxon>Arundineae</taxon>
        <taxon>Arundo</taxon>
    </lineage>
</organism>
<evidence type="ECO:0000313" key="2">
    <source>
        <dbReference type="EMBL" id="JAD79682.1"/>
    </source>
</evidence>
<dbReference type="EMBL" id="GBRH01218213">
    <property type="protein sequence ID" value="JAD79682.1"/>
    <property type="molecule type" value="Transcribed_RNA"/>
</dbReference>
<name>A0A0A9D7G9_ARUDO</name>
<proteinExistence type="predicted"/>
<accession>A0A0A9D7G9</accession>
<dbReference type="AlphaFoldDB" id="A0A0A9D7G9"/>